<accession>A0A1R2BNZ4</accession>
<proteinExistence type="predicted"/>
<protein>
    <submittedName>
        <fullName evidence="1">Uncharacterized protein</fullName>
    </submittedName>
</protein>
<sequence length="487" mass="56194">MGSCASGSKIKQQARADLARKFDNFDFRINPTDKFTFIERAKRELSGSYAPDDFMSKIYSGYREFMINSACELVFKEKSKDGNFIAPFTPAPLIDEMWCLAILYSKKYRELCKCLVGGFIDRVPLKNVNGSRMFKQIWPDYDDNLYKLDSKYMVWIYNKDLCEFLNIAYDSIKNLENSNLIVVPKKKVKLYVKTLHDLASDMFSNINLSKSELTIPESHKNFNHEIKESPCEIYDKIFISLPKKLIQLIQRKYCLGNKSRIFINEYTRFMTMVYFSKQVLTPSEEVDQVWHTHQTLTIEYRKFCFEIYGKFIDHTPTVGGQADASKHYIFYNETIEFYKYLFKDTPPLGIWPQACDRFNPINFIGSFYSLLRIFLSIIRVLDMIKDVRPVDIQSEILSCYFSWTGKNIFKKKRYVINIKSYTKLRDGLDKSNYWYAGGCSIINRNGSGCGTGCGGGCGIGIEFEASGCGGIGCTGCGNDDDYHLSSF</sequence>
<dbReference type="AlphaFoldDB" id="A0A1R2BNZ4"/>
<gene>
    <name evidence="1" type="ORF">SteCoe_21655</name>
</gene>
<name>A0A1R2BNZ4_9CILI</name>
<evidence type="ECO:0000313" key="1">
    <source>
        <dbReference type="EMBL" id="OMJ78502.1"/>
    </source>
</evidence>
<dbReference type="EMBL" id="MPUH01000518">
    <property type="protein sequence ID" value="OMJ78502.1"/>
    <property type="molecule type" value="Genomic_DNA"/>
</dbReference>
<comment type="caution">
    <text evidence="1">The sequence shown here is derived from an EMBL/GenBank/DDBJ whole genome shotgun (WGS) entry which is preliminary data.</text>
</comment>
<evidence type="ECO:0000313" key="2">
    <source>
        <dbReference type="Proteomes" id="UP000187209"/>
    </source>
</evidence>
<organism evidence="1 2">
    <name type="scientific">Stentor coeruleus</name>
    <dbReference type="NCBI Taxonomy" id="5963"/>
    <lineage>
        <taxon>Eukaryota</taxon>
        <taxon>Sar</taxon>
        <taxon>Alveolata</taxon>
        <taxon>Ciliophora</taxon>
        <taxon>Postciliodesmatophora</taxon>
        <taxon>Heterotrichea</taxon>
        <taxon>Heterotrichida</taxon>
        <taxon>Stentoridae</taxon>
        <taxon>Stentor</taxon>
    </lineage>
</organism>
<reference evidence="1 2" key="1">
    <citation type="submission" date="2016-11" db="EMBL/GenBank/DDBJ databases">
        <title>The macronuclear genome of Stentor coeruleus: a giant cell with tiny introns.</title>
        <authorList>
            <person name="Slabodnick M."/>
            <person name="Ruby J.G."/>
            <person name="Reiff S.B."/>
            <person name="Swart E.C."/>
            <person name="Gosai S."/>
            <person name="Prabakaran S."/>
            <person name="Witkowska E."/>
            <person name="Larue G.E."/>
            <person name="Fisher S."/>
            <person name="Freeman R.M."/>
            <person name="Gunawardena J."/>
            <person name="Chu W."/>
            <person name="Stover N.A."/>
            <person name="Gregory B.D."/>
            <person name="Nowacki M."/>
            <person name="Derisi J."/>
            <person name="Roy S.W."/>
            <person name="Marshall W.F."/>
            <person name="Sood P."/>
        </authorList>
    </citation>
    <scope>NUCLEOTIDE SEQUENCE [LARGE SCALE GENOMIC DNA]</scope>
    <source>
        <strain evidence="1">WM001</strain>
    </source>
</reference>
<keyword evidence="2" id="KW-1185">Reference proteome</keyword>
<dbReference type="Proteomes" id="UP000187209">
    <property type="component" value="Unassembled WGS sequence"/>
</dbReference>
<dbReference type="OrthoDB" id="2684236at2759"/>